<sequence>MPAASSEEVVRNFLEAMEARDLSRAECLLDEGFTVVFPGSGEMTRLSELTAWAASRYRVVRKRIAAFDTCGEGKYVTVVCHGELDGEWLDGTPFSGVRFIDRFELRHGRIARQQVWNDLALERN</sequence>
<evidence type="ECO:0000313" key="2">
    <source>
        <dbReference type="EMBL" id="MCE8021326.1"/>
    </source>
</evidence>
<reference evidence="2 3" key="1">
    <citation type="journal article" date="2021" name="Front. Microbiol.">
        <title>Aerobic Denitrification and Heterotrophic Sulfur Oxidation in the Genus Halomonas Revealed by Six Novel Species Characterizations and Genome-Based Analysis.</title>
        <authorList>
            <person name="Wang L."/>
            <person name="Shao Z."/>
        </authorList>
    </citation>
    <scope>NUCLEOTIDE SEQUENCE [LARGE SCALE GENOMIC DNA]</scope>
    <source>
        <strain evidence="2 3">MCCC 1A11036</strain>
    </source>
</reference>
<keyword evidence="3" id="KW-1185">Reference proteome</keyword>
<dbReference type="EMBL" id="JABFTT010000011">
    <property type="protein sequence ID" value="MCE8021326.1"/>
    <property type="molecule type" value="Genomic_DNA"/>
</dbReference>
<dbReference type="Gene3D" id="3.10.450.50">
    <property type="match status" value="1"/>
</dbReference>
<dbReference type="InterPro" id="IPR037401">
    <property type="entry name" value="SnoaL-like"/>
</dbReference>
<accession>A0ABS9AHR7</accession>
<dbReference type="InterPro" id="IPR032710">
    <property type="entry name" value="NTF2-like_dom_sf"/>
</dbReference>
<evidence type="ECO:0000259" key="1">
    <source>
        <dbReference type="Pfam" id="PF12680"/>
    </source>
</evidence>
<dbReference type="Proteomes" id="UP001320122">
    <property type="component" value="Unassembled WGS sequence"/>
</dbReference>
<organism evidence="2 3">
    <name type="scientific">Billgrantia zhangzhouensis</name>
    <dbReference type="NCBI Taxonomy" id="2733481"/>
    <lineage>
        <taxon>Bacteria</taxon>
        <taxon>Pseudomonadati</taxon>
        <taxon>Pseudomonadota</taxon>
        <taxon>Gammaproteobacteria</taxon>
        <taxon>Oceanospirillales</taxon>
        <taxon>Halomonadaceae</taxon>
        <taxon>Billgrantia</taxon>
    </lineage>
</organism>
<comment type="caution">
    <text evidence="2">The sequence shown here is derived from an EMBL/GenBank/DDBJ whole genome shotgun (WGS) entry which is preliminary data.</text>
</comment>
<gene>
    <name evidence="2" type="ORF">HOP51_14590</name>
</gene>
<dbReference type="SUPFAM" id="SSF54427">
    <property type="entry name" value="NTF2-like"/>
    <property type="match status" value="1"/>
</dbReference>
<feature type="domain" description="SnoaL-like" evidence="1">
    <location>
        <begin position="10"/>
        <end position="112"/>
    </location>
</feature>
<protein>
    <submittedName>
        <fullName evidence="2">Nuclear transport factor 2 family protein</fullName>
    </submittedName>
</protein>
<evidence type="ECO:0000313" key="3">
    <source>
        <dbReference type="Proteomes" id="UP001320122"/>
    </source>
</evidence>
<proteinExistence type="predicted"/>
<dbReference type="Pfam" id="PF12680">
    <property type="entry name" value="SnoaL_2"/>
    <property type="match status" value="1"/>
</dbReference>
<name>A0ABS9AHR7_9GAMM</name>